<keyword evidence="4" id="KW-1185">Reference proteome</keyword>
<evidence type="ECO:0000256" key="1">
    <source>
        <dbReference type="SAM" id="MobiDB-lite"/>
    </source>
</evidence>
<dbReference type="AlphaFoldDB" id="A0A2P8F3M9"/>
<dbReference type="PROSITE" id="PS51833">
    <property type="entry name" value="HDOD"/>
    <property type="match status" value="1"/>
</dbReference>
<sequence>MEQSQPTATGTPYGLDAWADYLEHKPLPVRVSILARFRRLLASDRTTLQQLTQLVSSDPVLSLHVTRVAQQLHQRKGTTVTGIQHAVGSVGLEQLGQLTRELTSLKVNPNSMQQKMYFRAIADSLHAAFQSAELCRQRGLPFVEEVRLAALLYGSVHWLLWLHAPLHKQHYQQRVLLQGVDVALAEQDIFGCTAQALGAELGRRWGLPPLTLEALSHTTSPNRDTLQHLHRRAVKDPALGKLELREINQLTQQRFFPVKLGNWLALTTTRGWQSDKALRLLDILADYLSTDRSRLAAQLHQYCAEAARCYHVAGTLSPAAEMIMLPSVTEQPLTGLIPATELKRLTRDGAFPPLMPKPKAAPPSPATAPTTPPVTQPQNPALYQQLLARLNSNEPTFNKPAQVLQVLLQGIHLGLGLPRYALLLVNTQKQQLQCAHSKGLPDTHPLKALALSLDVPSLFKRLSEKPAGIWLHSKNRNALQAMLPEAFTDCLDDGDYALMSVFNRDTPVAVIYVDSLPEHASLSDFQFDQFRLVCAAATQALRRLA</sequence>
<dbReference type="Proteomes" id="UP000242133">
    <property type="component" value="Unassembled WGS sequence"/>
</dbReference>
<dbReference type="EMBL" id="PYGI01000002">
    <property type="protein sequence ID" value="PSL16325.1"/>
    <property type="molecule type" value="Genomic_DNA"/>
</dbReference>
<name>A0A2P8F3M9_9GAMM</name>
<feature type="region of interest" description="Disordered" evidence="1">
    <location>
        <begin position="349"/>
        <end position="378"/>
    </location>
</feature>
<evidence type="ECO:0000313" key="3">
    <source>
        <dbReference type="EMBL" id="PSL16325.1"/>
    </source>
</evidence>
<feature type="compositionally biased region" description="Pro residues" evidence="1">
    <location>
        <begin position="353"/>
        <end position="375"/>
    </location>
</feature>
<accession>A0A2P8F3M9</accession>
<feature type="domain" description="HDOD" evidence="2">
    <location>
        <begin position="27"/>
        <end position="221"/>
    </location>
</feature>
<dbReference type="PANTHER" id="PTHR33525:SF3">
    <property type="entry name" value="RIBONUCLEASE Y"/>
    <property type="match status" value="1"/>
</dbReference>
<dbReference type="SUPFAM" id="SSF109604">
    <property type="entry name" value="HD-domain/PDEase-like"/>
    <property type="match status" value="1"/>
</dbReference>
<proteinExistence type="predicted"/>
<dbReference type="OrthoDB" id="6188783at2"/>
<dbReference type="InterPro" id="IPR013976">
    <property type="entry name" value="HDOD"/>
</dbReference>
<gene>
    <name evidence="3" type="ORF">CLV44_102250</name>
</gene>
<dbReference type="RefSeq" id="WP_106590531.1">
    <property type="nucleotide sequence ID" value="NZ_PYGI01000002.1"/>
</dbReference>
<evidence type="ECO:0000259" key="2">
    <source>
        <dbReference type="PROSITE" id="PS51833"/>
    </source>
</evidence>
<reference evidence="3 4" key="1">
    <citation type="submission" date="2018-03" db="EMBL/GenBank/DDBJ databases">
        <title>Genomic Encyclopedia of Archaeal and Bacterial Type Strains, Phase II (KMG-II): from individual species to whole genera.</title>
        <authorList>
            <person name="Goeker M."/>
        </authorList>
    </citation>
    <scope>NUCLEOTIDE SEQUENCE [LARGE SCALE GENOMIC DNA]</scope>
    <source>
        <strain evidence="3 4">DSM 17586</strain>
    </source>
</reference>
<protein>
    <submittedName>
        <fullName evidence="3">HDOD domain-containing protein</fullName>
    </submittedName>
</protein>
<comment type="caution">
    <text evidence="3">The sequence shown here is derived from an EMBL/GenBank/DDBJ whole genome shotgun (WGS) entry which is preliminary data.</text>
</comment>
<dbReference type="Gene3D" id="1.10.3210.10">
    <property type="entry name" value="Hypothetical protein af1432"/>
    <property type="match status" value="1"/>
</dbReference>
<dbReference type="PANTHER" id="PTHR33525">
    <property type="match status" value="1"/>
</dbReference>
<dbReference type="Pfam" id="PF08668">
    <property type="entry name" value="HDOD"/>
    <property type="match status" value="1"/>
</dbReference>
<organism evidence="3 4">
    <name type="scientific">Marinobacterium halophilum</name>
    <dbReference type="NCBI Taxonomy" id="267374"/>
    <lineage>
        <taxon>Bacteria</taxon>
        <taxon>Pseudomonadati</taxon>
        <taxon>Pseudomonadota</taxon>
        <taxon>Gammaproteobacteria</taxon>
        <taxon>Oceanospirillales</taxon>
        <taxon>Oceanospirillaceae</taxon>
        <taxon>Marinobacterium</taxon>
    </lineage>
</organism>
<evidence type="ECO:0000313" key="4">
    <source>
        <dbReference type="Proteomes" id="UP000242133"/>
    </source>
</evidence>
<dbReference type="InterPro" id="IPR052340">
    <property type="entry name" value="RNase_Y/CdgJ"/>
</dbReference>